<evidence type="ECO:0000313" key="2">
    <source>
        <dbReference type="EMBL" id="MBK9298897.1"/>
    </source>
</evidence>
<reference evidence="2 3" key="1">
    <citation type="submission" date="2020-10" db="EMBL/GenBank/DDBJ databases">
        <title>Connecting structure to function with the recovery of over 1000 high-quality activated sludge metagenome-assembled genomes encoding full-length rRNA genes using long-read sequencing.</title>
        <authorList>
            <person name="Singleton C.M."/>
            <person name="Petriglieri F."/>
            <person name="Kristensen J.M."/>
            <person name="Kirkegaard R.H."/>
            <person name="Michaelsen T.Y."/>
            <person name="Andersen M.H."/>
            <person name="Karst S.M."/>
            <person name="Dueholm M.S."/>
            <person name="Nielsen P.H."/>
            <person name="Albertsen M."/>
        </authorList>
    </citation>
    <scope>NUCLEOTIDE SEQUENCE [LARGE SCALE GENOMIC DNA]</scope>
    <source>
        <strain evidence="2">Lyne_18-Q3-R50-59_MAXAC.006</strain>
    </source>
</reference>
<protein>
    <submittedName>
        <fullName evidence="2">Uncharacterized protein</fullName>
    </submittedName>
</protein>
<feature type="transmembrane region" description="Helical" evidence="1">
    <location>
        <begin position="85"/>
        <end position="106"/>
    </location>
</feature>
<feature type="transmembrane region" description="Helical" evidence="1">
    <location>
        <begin position="54"/>
        <end position="73"/>
    </location>
</feature>
<keyword evidence="1" id="KW-0812">Transmembrane</keyword>
<proteinExistence type="predicted"/>
<dbReference type="Proteomes" id="UP000727993">
    <property type="component" value="Unassembled WGS sequence"/>
</dbReference>
<dbReference type="AlphaFoldDB" id="A0A936NHB7"/>
<accession>A0A936NHB7</accession>
<sequence>MHAGSEEAVALCPMDAAALAAGTPERSAWDLRARRVLRLPADAPRESLLGANNAFAKSMWISATRCLITYVALPLLGPIVGLSGVFGPVLGIVLSLVSMTAIFFSVRRFFAGDHPWRWRYSVIGGGVFILLIVQLFQDAHTLLS</sequence>
<keyword evidence="1" id="KW-0472">Membrane</keyword>
<dbReference type="EMBL" id="JADJZA010000011">
    <property type="protein sequence ID" value="MBK9298897.1"/>
    <property type="molecule type" value="Genomic_DNA"/>
</dbReference>
<comment type="caution">
    <text evidence="2">The sequence shown here is derived from an EMBL/GenBank/DDBJ whole genome shotgun (WGS) entry which is preliminary data.</text>
</comment>
<organism evidence="2 3">
    <name type="scientific">Candidatus Neomicrothrix subdominans</name>
    <dbReference type="NCBI Taxonomy" id="2954438"/>
    <lineage>
        <taxon>Bacteria</taxon>
        <taxon>Bacillati</taxon>
        <taxon>Actinomycetota</taxon>
        <taxon>Acidimicrobiia</taxon>
        <taxon>Acidimicrobiales</taxon>
        <taxon>Microthrixaceae</taxon>
        <taxon>Candidatus Neomicrothrix</taxon>
    </lineage>
</organism>
<name>A0A936NHB7_9ACTN</name>
<keyword evidence="1" id="KW-1133">Transmembrane helix</keyword>
<evidence type="ECO:0000313" key="3">
    <source>
        <dbReference type="Proteomes" id="UP000727993"/>
    </source>
</evidence>
<gene>
    <name evidence="2" type="ORF">IPN02_19110</name>
</gene>
<evidence type="ECO:0000256" key="1">
    <source>
        <dbReference type="SAM" id="Phobius"/>
    </source>
</evidence>
<feature type="transmembrane region" description="Helical" evidence="1">
    <location>
        <begin position="118"/>
        <end position="136"/>
    </location>
</feature>